<keyword evidence="2" id="KW-1185">Reference proteome</keyword>
<evidence type="ECO:0000313" key="1">
    <source>
        <dbReference type="EMBL" id="MBE9397623.1"/>
    </source>
</evidence>
<protein>
    <recommendedName>
        <fullName evidence="3">HEPN domain-containing protein</fullName>
    </recommendedName>
</protein>
<dbReference type="Proteomes" id="UP000640333">
    <property type="component" value="Unassembled WGS sequence"/>
</dbReference>
<comment type="caution">
    <text evidence="1">The sequence shown here is derived from an EMBL/GenBank/DDBJ whole genome shotgun (WGS) entry which is preliminary data.</text>
</comment>
<gene>
    <name evidence="1" type="ORF">IOQ59_10160</name>
</gene>
<organism evidence="1 2">
    <name type="scientific">Pontibacterium sinense</name>
    <dbReference type="NCBI Taxonomy" id="2781979"/>
    <lineage>
        <taxon>Bacteria</taxon>
        <taxon>Pseudomonadati</taxon>
        <taxon>Pseudomonadota</taxon>
        <taxon>Gammaproteobacteria</taxon>
        <taxon>Oceanospirillales</taxon>
        <taxon>Oceanospirillaceae</taxon>
        <taxon>Pontibacterium</taxon>
    </lineage>
</organism>
<accession>A0A8J7JYH6</accession>
<name>A0A8J7JYH6_9GAMM</name>
<evidence type="ECO:0008006" key="3">
    <source>
        <dbReference type="Google" id="ProtNLM"/>
    </source>
</evidence>
<dbReference type="RefSeq" id="WP_193953179.1">
    <property type="nucleotide sequence ID" value="NZ_JADEYS010000009.1"/>
</dbReference>
<evidence type="ECO:0000313" key="2">
    <source>
        <dbReference type="Proteomes" id="UP000640333"/>
    </source>
</evidence>
<dbReference type="AlphaFoldDB" id="A0A8J7JYH6"/>
<reference evidence="1" key="1">
    <citation type="submission" date="2020-10" db="EMBL/GenBank/DDBJ databases">
        <title>Bacterium isolated from coastal waters sediment.</title>
        <authorList>
            <person name="Chen R.-J."/>
            <person name="Lu D.-C."/>
            <person name="Zhu K.-L."/>
            <person name="Du Z.-J."/>
        </authorList>
    </citation>
    <scope>NUCLEOTIDE SEQUENCE</scope>
    <source>
        <strain evidence="1">N1Y112</strain>
    </source>
</reference>
<dbReference type="EMBL" id="JADEYS010000009">
    <property type="protein sequence ID" value="MBE9397623.1"/>
    <property type="molecule type" value="Genomic_DNA"/>
</dbReference>
<sequence length="160" mass="19025">MKRESLYVQEAEAQAEYALMAYESYKRALEGKDVKSVFYHLHHFVVHVTNIDKILFPNKNRFRSEILKETQSKTSIDISSIRRLRNHLEHFDERMDNYVKNYKGQAYFDNNLITGAKDFPKHNCLRALDGDTYIFYGEEFNLDEIYDHLRPLQIILQDAV</sequence>
<proteinExistence type="predicted"/>